<dbReference type="InterPro" id="IPR019248">
    <property type="entry name" value="Glucodextran_C"/>
</dbReference>
<dbReference type="Pfam" id="PF09985">
    <property type="entry name" value="Glucodextran_C"/>
    <property type="match status" value="1"/>
</dbReference>
<proteinExistence type="predicted"/>
<accession>X1QY72</accession>
<evidence type="ECO:0000313" key="2">
    <source>
        <dbReference type="EMBL" id="GAI73472.1"/>
    </source>
</evidence>
<evidence type="ECO:0000259" key="1">
    <source>
        <dbReference type="Pfam" id="PF09985"/>
    </source>
</evidence>
<feature type="non-terminal residue" evidence="2">
    <location>
        <position position="1"/>
    </location>
</feature>
<reference evidence="2" key="1">
    <citation type="journal article" date="2014" name="Front. Microbiol.">
        <title>High frequency of phylogenetically diverse reductive dehalogenase-homologous genes in deep subseafloor sedimentary metagenomes.</title>
        <authorList>
            <person name="Kawai M."/>
            <person name="Futagami T."/>
            <person name="Toyoda A."/>
            <person name="Takaki Y."/>
            <person name="Nishi S."/>
            <person name="Hori S."/>
            <person name="Arai W."/>
            <person name="Tsubouchi T."/>
            <person name="Morono Y."/>
            <person name="Uchiyama I."/>
            <person name="Ito T."/>
            <person name="Fujiyama A."/>
            <person name="Inagaki F."/>
            <person name="Takami H."/>
        </authorList>
    </citation>
    <scope>NUCLEOTIDE SEQUENCE</scope>
    <source>
        <strain evidence="2">Expedition CK06-06</strain>
    </source>
</reference>
<gene>
    <name evidence="2" type="ORF">S12H4_20082</name>
</gene>
<protein>
    <recommendedName>
        <fullName evidence="1">Glucodextranase-like C-terminal domain-containing protein</fullName>
    </recommendedName>
</protein>
<name>X1QY72_9ZZZZ</name>
<feature type="domain" description="Glucodextranase-like C-terminal" evidence="1">
    <location>
        <begin position="7"/>
        <end position="39"/>
    </location>
</feature>
<dbReference type="AlphaFoldDB" id="X1QY72"/>
<dbReference type="EMBL" id="BARW01010130">
    <property type="protein sequence ID" value="GAI73472.1"/>
    <property type="molecule type" value="Genomic_DNA"/>
</dbReference>
<organism evidence="2">
    <name type="scientific">marine sediment metagenome</name>
    <dbReference type="NCBI Taxonomy" id="412755"/>
    <lineage>
        <taxon>unclassified sequences</taxon>
        <taxon>metagenomes</taxon>
        <taxon>ecological metagenomes</taxon>
    </lineage>
</organism>
<comment type="caution">
    <text evidence="2">The sequence shown here is derived from an EMBL/GenBank/DDBJ whole genome shotgun (WGS) entry which is preliminary data.</text>
</comment>
<sequence length="47" mass="5384">GGNYNYSNPAYIDILLPEKIDQSKMLSNYDSLERKLALIKMISSDNF</sequence>